<dbReference type="SMART" id="SM01179">
    <property type="entry name" value="DUF862"/>
    <property type="match status" value="1"/>
</dbReference>
<keyword evidence="2" id="KW-0645">Protease</keyword>
<evidence type="ECO:0000259" key="4">
    <source>
        <dbReference type="PROSITE" id="PS51858"/>
    </source>
</evidence>
<evidence type="ECO:0000256" key="2">
    <source>
        <dbReference type="ARBA" id="ARBA00022670"/>
    </source>
</evidence>
<comment type="similarity">
    <text evidence="1">Belongs to the DeSI family.</text>
</comment>
<dbReference type="InterPro" id="IPR008580">
    <property type="entry name" value="PPPDE_dom"/>
</dbReference>
<sequence length="241" mass="27405">MSLRNSLAAANSPNLFRIMYTVESVLKRLNKNEDTAKSPVSPMGKKRGERKFAENTVFLNLYDLTEANDFLYHAGIGLHHTGVEVYGMEFAFGRCDEGSGVFEVAPKYSPPHIFRKQLVLGVTQLSQQEVLDLVKEFKENERQWSGRAYHVVQNNCNHFSEAFAMRLLPPEVRAEQQRQGNLCVYDDGEREVVQLSNGATAMLPPLMPRWINRVARNASRFMPRKLVERIDAMDREGGLAD</sequence>
<dbReference type="GO" id="GO:0016579">
    <property type="term" value="P:protein deubiquitination"/>
    <property type="evidence" value="ECO:0007669"/>
    <property type="project" value="TreeGrafter"/>
</dbReference>
<dbReference type="AlphaFoldDB" id="K2MUC1"/>
<dbReference type="GO" id="GO:0006508">
    <property type="term" value="P:proteolysis"/>
    <property type="evidence" value="ECO:0007669"/>
    <property type="project" value="UniProtKB-KW"/>
</dbReference>
<evidence type="ECO:0000256" key="3">
    <source>
        <dbReference type="ARBA" id="ARBA00022801"/>
    </source>
</evidence>
<reference evidence="5 6" key="1">
    <citation type="journal article" date="2012" name="BMC Genomics">
        <title>Comparative genomic analysis of human infective Trypanosoma cruzi lineages with the bat-restricted subspecies T. cruzi marinkellei.</title>
        <authorList>
            <person name="Franzen O."/>
            <person name="Talavera-Lopez C."/>
            <person name="Ochaya S."/>
            <person name="Butler C.E."/>
            <person name="Messenger L.A."/>
            <person name="Lewis M.D."/>
            <person name="Llewellyn M.S."/>
            <person name="Marinkelle C.J."/>
            <person name="Tyler K.M."/>
            <person name="Miles M.A."/>
            <person name="Andersson B."/>
        </authorList>
    </citation>
    <scope>NUCLEOTIDE SEQUENCE [LARGE SCALE GENOMIC DNA]</scope>
    <source>
        <strain evidence="5 6">B7</strain>
    </source>
</reference>
<accession>K2MUC1</accession>
<keyword evidence="3" id="KW-0378">Hydrolase</keyword>
<gene>
    <name evidence="5" type="ORF">MOQ_005554</name>
</gene>
<dbReference type="OrthoDB" id="412286at2759"/>
<dbReference type="EMBL" id="AHKC01011908">
    <property type="protein sequence ID" value="EKF30630.1"/>
    <property type="molecule type" value="Genomic_DNA"/>
</dbReference>
<dbReference type="PROSITE" id="PS51858">
    <property type="entry name" value="PPPDE"/>
    <property type="match status" value="1"/>
</dbReference>
<evidence type="ECO:0000313" key="6">
    <source>
        <dbReference type="Proteomes" id="UP000007350"/>
    </source>
</evidence>
<protein>
    <recommendedName>
        <fullName evidence="4">PPPDE domain-containing protein</fullName>
    </recommendedName>
</protein>
<dbReference type="Pfam" id="PF05903">
    <property type="entry name" value="Peptidase_C97"/>
    <property type="match status" value="1"/>
</dbReference>
<dbReference type="PANTHER" id="PTHR12378">
    <property type="entry name" value="DESUMOYLATING ISOPEPTIDASE"/>
    <property type="match status" value="1"/>
</dbReference>
<dbReference type="InterPro" id="IPR042266">
    <property type="entry name" value="PPPDE_sf"/>
</dbReference>
<dbReference type="GO" id="GO:0101005">
    <property type="term" value="F:deubiquitinase activity"/>
    <property type="evidence" value="ECO:0007669"/>
    <property type="project" value="TreeGrafter"/>
</dbReference>
<evidence type="ECO:0000313" key="5">
    <source>
        <dbReference type="EMBL" id="EKF30630.1"/>
    </source>
</evidence>
<feature type="domain" description="PPPDE" evidence="4">
    <location>
        <begin position="55"/>
        <end position="226"/>
    </location>
</feature>
<keyword evidence="6" id="KW-1185">Reference proteome</keyword>
<dbReference type="PANTHER" id="PTHR12378:SF80">
    <property type="entry name" value="IP06716P-RELATED"/>
    <property type="match status" value="1"/>
</dbReference>
<organism evidence="5 6">
    <name type="scientific">Trypanosoma cruzi marinkellei</name>
    <dbReference type="NCBI Taxonomy" id="85056"/>
    <lineage>
        <taxon>Eukaryota</taxon>
        <taxon>Discoba</taxon>
        <taxon>Euglenozoa</taxon>
        <taxon>Kinetoplastea</taxon>
        <taxon>Metakinetoplastina</taxon>
        <taxon>Trypanosomatida</taxon>
        <taxon>Trypanosomatidae</taxon>
        <taxon>Trypanosoma</taxon>
        <taxon>Schizotrypanum</taxon>
    </lineage>
</organism>
<proteinExistence type="inferred from homology"/>
<dbReference type="Gene3D" id="3.90.1720.30">
    <property type="entry name" value="PPPDE domains"/>
    <property type="match status" value="1"/>
</dbReference>
<dbReference type="Proteomes" id="UP000007350">
    <property type="component" value="Unassembled WGS sequence"/>
</dbReference>
<name>K2MUC1_TRYCR</name>
<evidence type="ECO:0000256" key="1">
    <source>
        <dbReference type="ARBA" id="ARBA00008140"/>
    </source>
</evidence>
<comment type="caution">
    <text evidence="5">The sequence shown here is derived from an EMBL/GenBank/DDBJ whole genome shotgun (WGS) entry which is preliminary data.</text>
</comment>